<reference evidence="3" key="2">
    <citation type="submission" date="2024-07" db="EMBL/GenBank/DDBJ databases">
        <title>Streptomyces haneummycinica sp. nov., a new antibiotic-producing actinobacterium isolated from marine sediment.</title>
        <authorList>
            <person name="Uemura M."/>
            <person name="Hamada M."/>
            <person name="Hirano S."/>
            <person name="Kobayashi K."/>
            <person name="Ohshiro T."/>
            <person name="Kobayashi T."/>
            <person name="Terahara T."/>
        </authorList>
    </citation>
    <scope>NUCLEOTIDE SEQUENCE</scope>
    <source>
        <strain evidence="3">KM77-8</strain>
    </source>
</reference>
<feature type="compositionally biased region" description="Basic residues" evidence="1">
    <location>
        <begin position="194"/>
        <end position="206"/>
    </location>
</feature>
<dbReference type="Pfam" id="PF12458">
    <property type="entry name" value="DUF3686"/>
    <property type="match status" value="1"/>
</dbReference>
<evidence type="ECO:0000259" key="2">
    <source>
        <dbReference type="Pfam" id="PF12458"/>
    </source>
</evidence>
<dbReference type="InterPro" id="IPR020958">
    <property type="entry name" value="DUF3686"/>
</dbReference>
<reference evidence="3" key="1">
    <citation type="submission" date="2024-06" db="EMBL/GenBank/DDBJ databases">
        <authorList>
            <consortium name="consrtm"/>
            <person name="Uemura M."/>
            <person name="Terahara T."/>
        </authorList>
    </citation>
    <scope>NUCLEOTIDE SEQUENCE</scope>
    <source>
        <strain evidence="3">KM77-8</strain>
    </source>
</reference>
<feature type="domain" description="DUF3686" evidence="2">
    <location>
        <begin position="211"/>
        <end position="368"/>
    </location>
</feature>
<name>A0AAT9HFW0_9ACTN</name>
<accession>A0AAT9HFW0</accession>
<feature type="compositionally biased region" description="Basic residues" evidence="1">
    <location>
        <begin position="101"/>
        <end position="138"/>
    </location>
</feature>
<dbReference type="AlphaFoldDB" id="A0AAT9HFW0"/>
<feature type="compositionally biased region" description="Basic residues" evidence="1">
    <location>
        <begin position="75"/>
        <end position="89"/>
    </location>
</feature>
<sequence>MRLRAAPSEMRPRRTFREAAMSTGTHEPTNPVPRETPGPGTNGTSTAPGRTGHPERTAPGRPRYRPFRREPGTGRVRRGQTRWKRRAGRSARGVRAGRTARGVRRARRPARSGRGRGRRRRLPGAARPPRRTGRRTGKPCRGVEPPQGRGVRRARAASHRYRAAAHRTQQRAPRHRRRRRRPPLRIRGPAPPRQGHRGPRRPHPARPRPEPLPDDAVPGLLDDPAFVREFAALHRYYRQARLLRLRRVDGKLLAVFQTGEKAGDIRVLRWTVTEDGRAAFLDARGDRDHARVPPADIEWTPATREDHVLGRHSHVSVHGEIFVDTLGGTLTVKTDNDTATPDGIHSEPVDEPLQSLADADIAHARVGP</sequence>
<feature type="region of interest" description="Disordered" evidence="1">
    <location>
        <begin position="336"/>
        <end position="368"/>
    </location>
</feature>
<proteinExistence type="predicted"/>
<evidence type="ECO:0000313" key="3">
    <source>
        <dbReference type="EMBL" id="BFO16310.1"/>
    </source>
</evidence>
<gene>
    <name evidence="3" type="ORF">SHKM778_26980</name>
</gene>
<evidence type="ECO:0000256" key="1">
    <source>
        <dbReference type="SAM" id="MobiDB-lite"/>
    </source>
</evidence>
<feature type="compositionally biased region" description="Low complexity" evidence="1">
    <location>
        <begin position="90"/>
        <end position="100"/>
    </location>
</feature>
<feature type="compositionally biased region" description="Basic residues" evidence="1">
    <location>
        <begin position="150"/>
        <end position="184"/>
    </location>
</feature>
<protein>
    <recommendedName>
        <fullName evidence="2">DUF3686 domain-containing protein</fullName>
    </recommendedName>
</protein>
<dbReference type="EMBL" id="AP035768">
    <property type="protein sequence ID" value="BFO16310.1"/>
    <property type="molecule type" value="Genomic_DNA"/>
</dbReference>
<feature type="region of interest" description="Disordered" evidence="1">
    <location>
        <begin position="1"/>
        <end position="218"/>
    </location>
</feature>
<organism evidence="3">
    <name type="scientific">Streptomyces haneummycinicus</name>
    <dbReference type="NCBI Taxonomy" id="3074435"/>
    <lineage>
        <taxon>Bacteria</taxon>
        <taxon>Bacillati</taxon>
        <taxon>Actinomycetota</taxon>
        <taxon>Actinomycetes</taxon>
        <taxon>Kitasatosporales</taxon>
        <taxon>Streptomycetaceae</taxon>
        <taxon>Streptomyces</taxon>
    </lineage>
</organism>